<gene>
    <name evidence="2" type="ORF">FIBSPDRAFT_954867</name>
</gene>
<keyword evidence="3" id="KW-1185">Reference proteome</keyword>
<sequence length="262" mass="28198">MSSAAITAVVVLESPRNAPDSPKTIFFDGQIYQGAGQPLLAAFRYFNANNMVFDDVGFYFLHATVAKMAEGAVILPSESDIVYDLVGDIVFLIPAPDVDPKYLPWVHITGTVCATPSSLKDTFDINASQYTSALRDAKKHGGSTLPVRCFVKDSPKYKQYSKPVPNVNSQVTFTGSLTSVDRNADDGTPEYFRLEVDSVTFMGKAAVPAKPSPAPASNSQTPAKRKPKYNWSSESPTPVKRSKPDADKNSAASASSSQTSTN</sequence>
<name>A0A166INI8_9AGAM</name>
<dbReference type="AlphaFoldDB" id="A0A166INI8"/>
<protein>
    <submittedName>
        <fullName evidence="2">Uncharacterized protein</fullName>
    </submittedName>
</protein>
<dbReference type="Proteomes" id="UP000076532">
    <property type="component" value="Unassembled WGS sequence"/>
</dbReference>
<evidence type="ECO:0000256" key="1">
    <source>
        <dbReference type="SAM" id="MobiDB-lite"/>
    </source>
</evidence>
<evidence type="ECO:0000313" key="2">
    <source>
        <dbReference type="EMBL" id="KZP20018.1"/>
    </source>
</evidence>
<dbReference type="STRING" id="436010.A0A166INI8"/>
<dbReference type="EMBL" id="KV417558">
    <property type="protein sequence ID" value="KZP20018.1"/>
    <property type="molecule type" value="Genomic_DNA"/>
</dbReference>
<feature type="region of interest" description="Disordered" evidence="1">
    <location>
        <begin position="207"/>
        <end position="262"/>
    </location>
</feature>
<evidence type="ECO:0000313" key="3">
    <source>
        <dbReference type="Proteomes" id="UP000076532"/>
    </source>
</evidence>
<organism evidence="2 3">
    <name type="scientific">Athelia psychrophila</name>
    <dbReference type="NCBI Taxonomy" id="1759441"/>
    <lineage>
        <taxon>Eukaryota</taxon>
        <taxon>Fungi</taxon>
        <taxon>Dikarya</taxon>
        <taxon>Basidiomycota</taxon>
        <taxon>Agaricomycotina</taxon>
        <taxon>Agaricomycetes</taxon>
        <taxon>Agaricomycetidae</taxon>
        <taxon>Atheliales</taxon>
        <taxon>Atheliaceae</taxon>
        <taxon>Athelia</taxon>
    </lineage>
</organism>
<dbReference type="OrthoDB" id="2652955at2759"/>
<feature type="compositionally biased region" description="Low complexity" evidence="1">
    <location>
        <begin position="250"/>
        <end position="262"/>
    </location>
</feature>
<reference evidence="2 3" key="1">
    <citation type="journal article" date="2016" name="Mol. Biol. Evol.">
        <title>Comparative Genomics of Early-Diverging Mushroom-Forming Fungi Provides Insights into the Origins of Lignocellulose Decay Capabilities.</title>
        <authorList>
            <person name="Nagy L.G."/>
            <person name="Riley R."/>
            <person name="Tritt A."/>
            <person name="Adam C."/>
            <person name="Daum C."/>
            <person name="Floudas D."/>
            <person name="Sun H."/>
            <person name="Yadav J.S."/>
            <person name="Pangilinan J."/>
            <person name="Larsson K.H."/>
            <person name="Matsuura K."/>
            <person name="Barry K."/>
            <person name="Labutti K."/>
            <person name="Kuo R."/>
            <person name="Ohm R.A."/>
            <person name="Bhattacharya S.S."/>
            <person name="Shirouzu T."/>
            <person name="Yoshinaga Y."/>
            <person name="Martin F.M."/>
            <person name="Grigoriev I.V."/>
            <person name="Hibbett D.S."/>
        </authorList>
    </citation>
    <scope>NUCLEOTIDE SEQUENCE [LARGE SCALE GENOMIC DNA]</scope>
    <source>
        <strain evidence="2 3">CBS 109695</strain>
    </source>
</reference>
<accession>A0A166INI8</accession>
<proteinExistence type="predicted"/>